<dbReference type="SUPFAM" id="SSF47473">
    <property type="entry name" value="EF-hand"/>
    <property type="match status" value="3"/>
</dbReference>
<feature type="domain" description="EF-hand" evidence="4">
    <location>
        <begin position="185"/>
        <end position="220"/>
    </location>
</feature>
<reference evidence="6" key="1">
    <citation type="journal article" date="2015" name="PLoS Genet.">
        <title>Genome Sequence and Transcriptome Analyses of Chrysochromulina tobin: Metabolic Tools for Enhanced Algal Fitness in the Prominent Order Prymnesiales (Haptophyceae).</title>
        <authorList>
            <person name="Hovde B.T."/>
            <person name="Deodato C.R."/>
            <person name="Hunsperger H.M."/>
            <person name="Ryken S.A."/>
            <person name="Yost W."/>
            <person name="Jha R.K."/>
            <person name="Patterson J."/>
            <person name="Monnat R.J. Jr."/>
            <person name="Barlow S.B."/>
            <person name="Starkenburg S.R."/>
            <person name="Cattolico R.A."/>
        </authorList>
    </citation>
    <scope>NUCLEOTIDE SEQUENCE</scope>
    <source>
        <strain evidence="6">CCMP291</strain>
    </source>
</reference>
<dbReference type="OrthoDB" id="10248537at2759"/>
<protein>
    <submittedName>
        <fullName evidence="5">Calmodulin</fullName>
    </submittedName>
</protein>
<feature type="domain" description="EF-hand" evidence="4">
    <location>
        <begin position="385"/>
        <end position="420"/>
    </location>
</feature>
<organism evidence="5 6">
    <name type="scientific">Chrysochromulina tobinii</name>
    <dbReference type="NCBI Taxonomy" id="1460289"/>
    <lineage>
        <taxon>Eukaryota</taxon>
        <taxon>Haptista</taxon>
        <taxon>Haptophyta</taxon>
        <taxon>Prymnesiophyceae</taxon>
        <taxon>Prymnesiales</taxon>
        <taxon>Chrysochromulinaceae</taxon>
        <taxon>Chrysochromulina</taxon>
    </lineage>
</organism>
<keyword evidence="6" id="KW-1185">Reference proteome</keyword>
<keyword evidence="2" id="KW-0677">Repeat</keyword>
<dbReference type="EMBL" id="JWZX01001728">
    <property type="protein sequence ID" value="KOO32607.1"/>
    <property type="molecule type" value="Genomic_DNA"/>
</dbReference>
<feature type="domain" description="EF-hand" evidence="4">
    <location>
        <begin position="256"/>
        <end position="291"/>
    </location>
</feature>
<feature type="domain" description="EF-hand" evidence="4">
    <location>
        <begin position="27"/>
        <end position="62"/>
    </location>
</feature>
<dbReference type="InterPro" id="IPR018247">
    <property type="entry name" value="EF_Hand_1_Ca_BS"/>
</dbReference>
<dbReference type="PROSITE" id="PS50222">
    <property type="entry name" value="EF_HAND_2"/>
    <property type="match status" value="7"/>
</dbReference>
<evidence type="ECO:0000313" key="5">
    <source>
        <dbReference type="EMBL" id="KOO32607.1"/>
    </source>
</evidence>
<evidence type="ECO:0000256" key="1">
    <source>
        <dbReference type="ARBA" id="ARBA00022723"/>
    </source>
</evidence>
<dbReference type="InterPro" id="IPR002048">
    <property type="entry name" value="EF_hand_dom"/>
</dbReference>
<dbReference type="Pfam" id="PF13499">
    <property type="entry name" value="EF-hand_7"/>
    <property type="match status" value="3"/>
</dbReference>
<feature type="domain" description="EF-hand" evidence="4">
    <location>
        <begin position="125"/>
        <end position="160"/>
    </location>
</feature>
<dbReference type="PANTHER" id="PTHR10891">
    <property type="entry name" value="EF-HAND CALCIUM-BINDING DOMAIN CONTAINING PROTEIN"/>
    <property type="match status" value="1"/>
</dbReference>
<feature type="domain" description="EF-hand" evidence="4">
    <location>
        <begin position="89"/>
        <end position="124"/>
    </location>
</feature>
<dbReference type="InterPro" id="IPR011992">
    <property type="entry name" value="EF-hand-dom_pair"/>
</dbReference>
<evidence type="ECO:0000259" key="4">
    <source>
        <dbReference type="PROSITE" id="PS50222"/>
    </source>
</evidence>
<gene>
    <name evidence="5" type="ORF">Ctob_015436</name>
</gene>
<dbReference type="GO" id="GO:0005509">
    <property type="term" value="F:calcium ion binding"/>
    <property type="evidence" value="ECO:0007669"/>
    <property type="project" value="InterPro"/>
</dbReference>
<proteinExistence type="predicted"/>
<accession>A0A0M0K200</accession>
<keyword evidence="1" id="KW-0479">Metal-binding</keyword>
<sequence>METFSVEKKATGTLSFDEFNKAVDRCRALKSHRETFRSYDANGDGTIDVAELLTMLLDLGLANSEVQARDVLQIFDIDGNRSLDLAEFIKLADSLAIFHEFDRNLDGKLGVHDLHYLLQKLKIASDFETTKTILKRWDKNGEGCLQFNEYLMLNKEIQELTKYLHMPYCNAKLPALNATAPPPLATTINADEIFRKFDRDGDSSIDVYELHGALEGLGLPPNNFFHAIETMRRYDDDGDGKLQLDGFRQLAAEVLRKLQETDSSFTQFDADRDGRISTRELVGALVALNLQQSAVFAPEVIRQFSSDGTLQLPEYRKVVHRCRALDKHVTTFRFYDKDGSGGIDAGELHAALNELGLLTSLDQAREVLLRFDSDENGVLDVREFSSLVDTISTFRQFDRNGDGTLDVQELHYALITLRVPMATFQQTKEMHRYYDKEGTGALSVSQYLELIYDLQSNSRPPANQNA</sequence>
<dbReference type="InterPro" id="IPR039647">
    <property type="entry name" value="EF_hand_pair_protein_CML-like"/>
</dbReference>
<dbReference type="Pfam" id="PF13202">
    <property type="entry name" value="EF-hand_5"/>
    <property type="match status" value="2"/>
</dbReference>
<evidence type="ECO:0000313" key="6">
    <source>
        <dbReference type="Proteomes" id="UP000037460"/>
    </source>
</evidence>
<evidence type="ECO:0000256" key="2">
    <source>
        <dbReference type="ARBA" id="ARBA00022737"/>
    </source>
</evidence>
<feature type="domain" description="EF-hand" evidence="4">
    <location>
        <begin position="323"/>
        <end position="358"/>
    </location>
</feature>
<comment type="caution">
    <text evidence="5">The sequence shown here is derived from an EMBL/GenBank/DDBJ whole genome shotgun (WGS) entry which is preliminary data.</text>
</comment>
<evidence type="ECO:0000256" key="3">
    <source>
        <dbReference type="ARBA" id="ARBA00022837"/>
    </source>
</evidence>
<dbReference type="AlphaFoldDB" id="A0A0M0K200"/>
<keyword evidence="3" id="KW-0106">Calcium</keyword>
<dbReference type="Gene3D" id="1.10.238.10">
    <property type="entry name" value="EF-hand"/>
    <property type="match status" value="4"/>
</dbReference>
<dbReference type="Proteomes" id="UP000037460">
    <property type="component" value="Unassembled WGS sequence"/>
</dbReference>
<name>A0A0M0K200_9EUKA</name>
<dbReference type="PROSITE" id="PS00018">
    <property type="entry name" value="EF_HAND_1"/>
    <property type="match status" value="4"/>
</dbReference>
<dbReference type="SMART" id="SM00054">
    <property type="entry name" value="EFh"/>
    <property type="match status" value="11"/>
</dbReference>